<reference evidence="2" key="1">
    <citation type="submission" date="2022-07" db="EMBL/GenBank/DDBJ databases">
        <title>Faecal culturing of patients with breast cancer.</title>
        <authorList>
            <person name="Teng N.M.Y."/>
            <person name="Kiu R."/>
            <person name="Evans R."/>
            <person name="Baker D.J."/>
            <person name="Zenner C."/>
            <person name="Robinson S.D."/>
            <person name="Hall L.J."/>
        </authorList>
    </citation>
    <scope>NUCLEOTIDE SEQUENCE</scope>
    <source>
        <strain evidence="2">LH1062</strain>
    </source>
</reference>
<evidence type="ECO:0000313" key="2">
    <source>
        <dbReference type="EMBL" id="UTY38157.1"/>
    </source>
</evidence>
<dbReference type="RefSeq" id="WP_290138302.1">
    <property type="nucleotide sequence ID" value="NZ_CP101620.1"/>
</dbReference>
<accession>A0ABY5HYJ6</accession>
<name>A0ABY5HYJ6_9FIRM</name>
<organism evidence="2 3">
    <name type="scientific">Allocoprobacillus halotolerans</name>
    <dbReference type="NCBI Taxonomy" id="2944914"/>
    <lineage>
        <taxon>Bacteria</taxon>
        <taxon>Bacillati</taxon>
        <taxon>Bacillota</taxon>
        <taxon>Erysipelotrichia</taxon>
        <taxon>Erysipelotrichales</taxon>
        <taxon>Erysipelotrichaceae</taxon>
        <taxon>Allocoprobacillus</taxon>
    </lineage>
</organism>
<protein>
    <submittedName>
        <fullName evidence="2">DUF2589 domain-containing protein</fullName>
    </submittedName>
</protein>
<dbReference type="EMBL" id="CP101620">
    <property type="protein sequence ID" value="UTY38157.1"/>
    <property type="molecule type" value="Genomic_DNA"/>
</dbReference>
<sequence length="273" mass="31563">MTLGKSIVDYIQTSGTPTTIYNEKVTVLENINLGYQQVKQGDNHTQVIEDMALQIPLLSIMPISNLQIKKAKVDFNAEVRGVEDENHNIYYQARVCAPESRSTDYLSKIHFEIEVESSEMSEGMARCMDVLNLHQIPKKIDTRPTDATGNVLDAKRQESFEKKNQLMKEINDTHLAIKKLEDFIHNQIIQFDSALKNIEELKDNNYESFITNNRQKDIKQLLQKEKTNENLLTIQTLYQDIQNNVVQKEQLQQQAKQLEQELLNIDIQKVLNT</sequence>
<keyword evidence="3" id="KW-1185">Reference proteome</keyword>
<dbReference type="InterPro" id="IPR024510">
    <property type="entry name" value="DUF2589"/>
</dbReference>
<evidence type="ECO:0000256" key="1">
    <source>
        <dbReference type="SAM" id="Coils"/>
    </source>
</evidence>
<evidence type="ECO:0000313" key="3">
    <source>
        <dbReference type="Proteomes" id="UP001060112"/>
    </source>
</evidence>
<feature type="coiled-coil region" evidence="1">
    <location>
        <begin position="238"/>
        <end position="268"/>
    </location>
</feature>
<gene>
    <name evidence="2" type="ORF">NMU03_10710</name>
</gene>
<dbReference type="Pfam" id="PF11655">
    <property type="entry name" value="DUF2589"/>
    <property type="match status" value="1"/>
</dbReference>
<keyword evidence="1" id="KW-0175">Coiled coil</keyword>
<proteinExistence type="predicted"/>
<dbReference type="Proteomes" id="UP001060112">
    <property type="component" value="Chromosome"/>
</dbReference>